<dbReference type="PRINTS" id="PR00320">
    <property type="entry name" value="GPROTEINBRPT"/>
</dbReference>
<evidence type="ECO:0000256" key="4">
    <source>
        <dbReference type="SAM" id="Coils"/>
    </source>
</evidence>
<dbReference type="HOGENOM" id="CLU_032685_0_0_1"/>
<feature type="region of interest" description="Disordered" evidence="5">
    <location>
        <begin position="534"/>
        <end position="573"/>
    </location>
</feature>
<dbReference type="PROSITE" id="PS50294">
    <property type="entry name" value="WD_REPEATS_REGION"/>
    <property type="match status" value="1"/>
</dbReference>
<feature type="compositionally biased region" description="Acidic residues" evidence="5">
    <location>
        <begin position="115"/>
        <end position="124"/>
    </location>
</feature>
<dbReference type="RefSeq" id="XP_009050001.1">
    <property type="nucleotide sequence ID" value="XM_009051753.1"/>
</dbReference>
<dbReference type="GeneID" id="20248478"/>
<name>V4CC99_LOTGI</name>
<evidence type="ECO:0000256" key="3">
    <source>
        <dbReference type="PROSITE-ProRule" id="PRU00221"/>
    </source>
</evidence>
<dbReference type="EMBL" id="KB201037">
    <property type="protein sequence ID" value="ESO99514.1"/>
    <property type="molecule type" value="Genomic_DNA"/>
</dbReference>
<dbReference type="PROSITE" id="PS50082">
    <property type="entry name" value="WD_REPEATS_2"/>
    <property type="match status" value="3"/>
</dbReference>
<dbReference type="SUPFAM" id="SSF50978">
    <property type="entry name" value="WD40 repeat-like"/>
    <property type="match status" value="1"/>
</dbReference>
<dbReference type="OMA" id="SVWENQC"/>
<feature type="repeat" description="WD" evidence="3">
    <location>
        <begin position="260"/>
        <end position="301"/>
    </location>
</feature>
<feature type="compositionally biased region" description="Polar residues" evidence="5">
    <location>
        <begin position="165"/>
        <end position="183"/>
    </location>
</feature>
<evidence type="ECO:0000313" key="6">
    <source>
        <dbReference type="EMBL" id="ESO99514.1"/>
    </source>
</evidence>
<dbReference type="InterPro" id="IPR036322">
    <property type="entry name" value="WD40_repeat_dom_sf"/>
</dbReference>
<keyword evidence="1 3" id="KW-0853">WD repeat</keyword>
<evidence type="ECO:0000256" key="2">
    <source>
        <dbReference type="ARBA" id="ARBA00022737"/>
    </source>
</evidence>
<sequence>MSAPMNEKQIAEEIKKIRKKLKQIANLERKEHSLTHKEKNKINKKTALRKELFSLLLVSEKELAGIPVKATTKVKTENRKTKPKQNVREKKSKEIKESEPKLSVKTNVVDRPDIEADETDENSDNELQRSEEEESESESSDYLPQTCQSAQLTDNTYTQLEQDAQKNKNTNSKVNTQPTTVSAQPRPVPIRNPLKEKWQKVECIVEELNGHNDIVTSLDISDDYLVTASRDTTVKVWNIETGMFIRSLGGHTETITTVIIVQDNSLIEGLEVDADDKIIISGSTDCSFKLWSLHTGQLITSVYTYNPITSLVYSTNLLVTASGGGKIELWDLNTSENINSIRNDEDAITCITAEKNLVYSSSEDGIIKVYEIRERKLCCLFESDNLDLINRYIRCIISCNNILYYGDDGINIKAVNWKKGSVVKYPNHTEEFASTDASTITDNLLLTSSYNLDHGYGYINVRELPSCEYQFSLIDKDTERIVCLKSTKLKNGEMIIVTGGSELQIWRIGPKSRFLNDHRTKCKLRFIEKLTRKGHDSDNEESDDDDNDDDDFNVEVNDNDYDDDNDLTANPDEVDKSWSWCEIL</sequence>
<dbReference type="InterPro" id="IPR020472">
    <property type="entry name" value="WD40_PAC1"/>
</dbReference>
<dbReference type="PROSITE" id="PS00678">
    <property type="entry name" value="WD_REPEATS_1"/>
    <property type="match status" value="1"/>
</dbReference>
<proteinExistence type="predicted"/>
<feature type="region of interest" description="Disordered" evidence="5">
    <location>
        <begin position="73"/>
        <end position="144"/>
    </location>
</feature>
<dbReference type="PANTHER" id="PTHR19848:SF8">
    <property type="entry name" value="F-BOX AND WD REPEAT DOMAIN CONTAINING 7"/>
    <property type="match status" value="1"/>
</dbReference>
<dbReference type="AlphaFoldDB" id="V4CC99"/>
<feature type="coiled-coil region" evidence="4">
    <location>
        <begin position="7"/>
        <end position="37"/>
    </location>
</feature>
<protein>
    <submittedName>
        <fullName evidence="6">Uncharacterized protein</fullName>
    </submittedName>
</protein>
<dbReference type="InterPro" id="IPR015943">
    <property type="entry name" value="WD40/YVTN_repeat-like_dom_sf"/>
</dbReference>
<keyword evidence="4" id="KW-0175">Coiled coil</keyword>
<gene>
    <name evidence="6" type="ORF">LOTGIDRAFT_231111</name>
</gene>
<dbReference type="InterPro" id="IPR001680">
    <property type="entry name" value="WD40_rpt"/>
</dbReference>
<dbReference type="Gene3D" id="2.130.10.10">
    <property type="entry name" value="YVTN repeat-like/Quinoprotein amine dehydrogenase"/>
    <property type="match status" value="1"/>
</dbReference>
<dbReference type="KEGG" id="lgi:LOTGIDRAFT_231111"/>
<dbReference type="OrthoDB" id="190105at2759"/>
<keyword evidence="2" id="KW-0677">Repeat</keyword>
<organism evidence="6 7">
    <name type="scientific">Lottia gigantea</name>
    <name type="common">Giant owl limpet</name>
    <dbReference type="NCBI Taxonomy" id="225164"/>
    <lineage>
        <taxon>Eukaryota</taxon>
        <taxon>Metazoa</taxon>
        <taxon>Spiralia</taxon>
        <taxon>Lophotrochozoa</taxon>
        <taxon>Mollusca</taxon>
        <taxon>Gastropoda</taxon>
        <taxon>Patellogastropoda</taxon>
        <taxon>Lottioidea</taxon>
        <taxon>Lottiidae</taxon>
        <taxon>Lottia</taxon>
    </lineage>
</organism>
<feature type="region of interest" description="Disordered" evidence="5">
    <location>
        <begin position="165"/>
        <end position="190"/>
    </location>
</feature>
<keyword evidence="7" id="KW-1185">Reference proteome</keyword>
<feature type="repeat" description="WD" evidence="3">
    <location>
        <begin position="308"/>
        <end position="340"/>
    </location>
</feature>
<evidence type="ECO:0000313" key="7">
    <source>
        <dbReference type="Proteomes" id="UP000030746"/>
    </source>
</evidence>
<dbReference type="InterPro" id="IPR019775">
    <property type="entry name" value="WD40_repeat_CS"/>
</dbReference>
<dbReference type="Pfam" id="PF00400">
    <property type="entry name" value="WD40"/>
    <property type="match status" value="2"/>
</dbReference>
<dbReference type="CTD" id="20248478"/>
<dbReference type="SMART" id="SM00320">
    <property type="entry name" value="WD40"/>
    <property type="match status" value="4"/>
</dbReference>
<feature type="compositionally biased region" description="Acidic residues" evidence="5">
    <location>
        <begin position="538"/>
        <end position="566"/>
    </location>
</feature>
<feature type="compositionally biased region" description="Basic and acidic residues" evidence="5">
    <location>
        <begin position="74"/>
        <end position="114"/>
    </location>
</feature>
<dbReference type="Proteomes" id="UP000030746">
    <property type="component" value="Unassembled WGS sequence"/>
</dbReference>
<dbReference type="STRING" id="225164.V4CC99"/>
<accession>V4CC99</accession>
<dbReference type="PANTHER" id="PTHR19848">
    <property type="entry name" value="WD40 REPEAT PROTEIN"/>
    <property type="match status" value="1"/>
</dbReference>
<evidence type="ECO:0000256" key="5">
    <source>
        <dbReference type="SAM" id="MobiDB-lite"/>
    </source>
</evidence>
<reference evidence="6 7" key="1">
    <citation type="journal article" date="2013" name="Nature">
        <title>Insights into bilaterian evolution from three spiralian genomes.</title>
        <authorList>
            <person name="Simakov O."/>
            <person name="Marletaz F."/>
            <person name="Cho S.J."/>
            <person name="Edsinger-Gonzales E."/>
            <person name="Havlak P."/>
            <person name="Hellsten U."/>
            <person name="Kuo D.H."/>
            <person name="Larsson T."/>
            <person name="Lv J."/>
            <person name="Arendt D."/>
            <person name="Savage R."/>
            <person name="Osoegawa K."/>
            <person name="de Jong P."/>
            <person name="Grimwood J."/>
            <person name="Chapman J.A."/>
            <person name="Shapiro H."/>
            <person name="Aerts A."/>
            <person name="Otillar R.P."/>
            <person name="Terry A.Y."/>
            <person name="Boore J.L."/>
            <person name="Grigoriev I.V."/>
            <person name="Lindberg D.R."/>
            <person name="Seaver E.C."/>
            <person name="Weisblat D.A."/>
            <person name="Putnam N.H."/>
            <person name="Rokhsar D.S."/>
        </authorList>
    </citation>
    <scope>NUCLEOTIDE SEQUENCE [LARGE SCALE GENOMIC DNA]</scope>
</reference>
<evidence type="ECO:0000256" key="1">
    <source>
        <dbReference type="ARBA" id="ARBA00022574"/>
    </source>
</evidence>
<feature type="repeat" description="WD" evidence="3">
    <location>
        <begin position="208"/>
        <end position="247"/>
    </location>
</feature>